<dbReference type="InterPro" id="IPR025836">
    <property type="entry name" value="Zn_knuckle_CX2CX4HX4C"/>
</dbReference>
<dbReference type="AlphaFoldDB" id="A0A0D3CHC8"/>
<evidence type="ECO:0000313" key="5">
    <source>
        <dbReference type="Proteomes" id="UP000032141"/>
    </source>
</evidence>
<sequence length="612" mass="69530">MVSSDRSRSSHMGDIEGKGILYEDDDAPIQLVEEDDAHTIRELRMSLIGKVLNPKKQNVVKLIQSMPTQWKMEDRITANDLGNGKFLFNFSSEEDLQEVLRQGPFHYTFCMFVLVRWELIVHDDYPWIIPFWVEITGIPLHLWTVKNLKNIGRKLGHIDTMELSAGRLLIDVDTRKPLVFSRKVQSPDGEEVTIKIHYELLFKHCTYCGLLSHEESYCSKKIEEARAQSAKAGVFARVQIPQVNSSRQPLLSDHNGRGGQLDRFDSKRYNDFARNHDMDVYPFKATRTDHWRHGRDDSHDYKNRDGPARRYGEKYGPIRPSAARYGSRYAPYEHRKPQQWREKHRADEVERFNPQKLLTIADKSSHDAPIIIEEIATEHRNDNANASRGSGQKIASTIVTPSRIAFQNEENVMVRERGTIRAITFSPMEKEGQKESHDEDQIIDALQDMDIVGSSGLVITDHTVRMDCDVEDDDLLGEELQERESGGASLVSFDSMKGHKHKHHVSSRSGARAKVHIGARAGATLGLQTKKVVFLHRGSPMKRVGVKNERSEVNERANPAQKLLAGELNHHAGQLAGELNHHVGQLAGELNRRVVILARRAQPSRRAEPSCG</sequence>
<evidence type="ECO:0000259" key="2">
    <source>
        <dbReference type="Pfam" id="PF14111"/>
    </source>
</evidence>
<dbReference type="InterPro" id="IPR040256">
    <property type="entry name" value="At4g02000-like"/>
</dbReference>
<dbReference type="eggNOG" id="KOG1075">
    <property type="taxonomic scope" value="Eukaryota"/>
</dbReference>
<dbReference type="PANTHER" id="PTHR31286">
    <property type="entry name" value="GLYCINE-RICH CELL WALL STRUCTURAL PROTEIN 1.8-LIKE"/>
    <property type="match status" value="1"/>
</dbReference>
<dbReference type="HOGENOM" id="CLU_016441_0_0_1"/>
<evidence type="ECO:0000259" key="3">
    <source>
        <dbReference type="Pfam" id="PF14392"/>
    </source>
</evidence>
<organism evidence="4 5">
    <name type="scientific">Brassica oleracea var. oleracea</name>
    <dbReference type="NCBI Taxonomy" id="109376"/>
    <lineage>
        <taxon>Eukaryota</taxon>
        <taxon>Viridiplantae</taxon>
        <taxon>Streptophyta</taxon>
        <taxon>Embryophyta</taxon>
        <taxon>Tracheophyta</taxon>
        <taxon>Spermatophyta</taxon>
        <taxon>Magnoliopsida</taxon>
        <taxon>eudicotyledons</taxon>
        <taxon>Gunneridae</taxon>
        <taxon>Pentapetalae</taxon>
        <taxon>rosids</taxon>
        <taxon>malvids</taxon>
        <taxon>Brassicales</taxon>
        <taxon>Brassicaceae</taxon>
        <taxon>Brassiceae</taxon>
        <taxon>Brassica</taxon>
    </lineage>
</organism>
<evidence type="ECO:0000313" key="4">
    <source>
        <dbReference type="EnsemblPlants" id="Bo5g098390.1"/>
    </source>
</evidence>
<protein>
    <recommendedName>
        <fullName evidence="6">DUF4283 domain-containing protein</fullName>
    </recommendedName>
</protein>
<dbReference type="Gramene" id="Bo5g098390.1">
    <property type="protein sequence ID" value="Bo5g098390.1"/>
    <property type="gene ID" value="Bo5g098390"/>
</dbReference>
<feature type="domain" description="Zinc knuckle CX2CX4HX4C" evidence="3">
    <location>
        <begin position="172"/>
        <end position="220"/>
    </location>
</feature>
<proteinExistence type="predicted"/>
<feature type="region of interest" description="Disordered" evidence="1">
    <location>
        <begin position="293"/>
        <end position="322"/>
    </location>
</feature>
<feature type="domain" description="DUF4283" evidence="2">
    <location>
        <begin position="42"/>
        <end position="118"/>
    </location>
</feature>
<evidence type="ECO:0000256" key="1">
    <source>
        <dbReference type="SAM" id="MobiDB-lite"/>
    </source>
</evidence>
<evidence type="ECO:0008006" key="6">
    <source>
        <dbReference type="Google" id="ProtNLM"/>
    </source>
</evidence>
<reference evidence="4 5" key="1">
    <citation type="journal article" date="2014" name="Genome Biol.">
        <title>Transcriptome and methylome profiling reveals relics of genome dominance in the mesopolyploid Brassica oleracea.</title>
        <authorList>
            <person name="Parkin I.A."/>
            <person name="Koh C."/>
            <person name="Tang H."/>
            <person name="Robinson S.J."/>
            <person name="Kagale S."/>
            <person name="Clarke W.E."/>
            <person name="Town C.D."/>
            <person name="Nixon J."/>
            <person name="Krishnakumar V."/>
            <person name="Bidwell S.L."/>
            <person name="Denoeud F."/>
            <person name="Belcram H."/>
            <person name="Links M.G."/>
            <person name="Just J."/>
            <person name="Clarke C."/>
            <person name="Bender T."/>
            <person name="Huebert T."/>
            <person name="Mason A.S."/>
            <person name="Pires J.C."/>
            <person name="Barker G."/>
            <person name="Moore J."/>
            <person name="Walley P.G."/>
            <person name="Manoli S."/>
            <person name="Batley J."/>
            <person name="Edwards D."/>
            <person name="Nelson M.N."/>
            <person name="Wang X."/>
            <person name="Paterson A.H."/>
            <person name="King G."/>
            <person name="Bancroft I."/>
            <person name="Chalhoub B."/>
            <person name="Sharpe A.G."/>
        </authorList>
    </citation>
    <scope>NUCLEOTIDE SEQUENCE</scope>
    <source>
        <strain evidence="4 5">cv. TO1000</strain>
    </source>
</reference>
<dbReference type="InterPro" id="IPR025558">
    <property type="entry name" value="DUF4283"/>
</dbReference>
<dbReference type="Proteomes" id="UP000032141">
    <property type="component" value="Chromosome C5"/>
</dbReference>
<feature type="compositionally biased region" description="Basic and acidic residues" evidence="1">
    <location>
        <begin position="293"/>
        <end position="313"/>
    </location>
</feature>
<keyword evidence="5" id="KW-1185">Reference proteome</keyword>
<dbReference type="PANTHER" id="PTHR31286:SF162">
    <property type="entry name" value="DUF4283 DOMAIN-CONTAINING PROTEIN-RELATED"/>
    <property type="match status" value="1"/>
</dbReference>
<dbReference type="Pfam" id="PF14111">
    <property type="entry name" value="DUF4283"/>
    <property type="match status" value="1"/>
</dbReference>
<dbReference type="EnsemblPlants" id="Bo5g098390.1">
    <property type="protein sequence ID" value="Bo5g098390.1"/>
    <property type="gene ID" value="Bo5g098390"/>
</dbReference>
<accession>A0A0D3CHC8</accession>
<name>A0A0D3CHC8_BRAOL</name>
<reference evidence="4" key="2">
    <citation type="submission" date="2015-03" db="UniProtKB">
        <authorList>
            <consortium name="EnsemblPlants"/>
        </authorList>
    </citation>
    <scope>IDENTIFICATION</scope>
</reference>
<dbReference type="Pfam" id="PF14392">
    <property type="entry name" value="zf-CCHC_4"/>
    <property type="match status" value="1"/>
</dbReference>